<name>A0AAE1AFA4_9GAST</name>
<protein>
    <submittedName>
        <fullName evidence="1">Uncharacterized protein</fullName>
    </submittedName>
</protein>
<dbReference type="EMBL" id="JAWDGP010002101">
    <property type="protein sequence ID" value="KAK3785607.1"/>
    <property type="molecule type" value="Genomic_DNA"/>
</dbReference>
<comment type="caution">
    <text evidence="1">The sequence shown here is derived from an EMBL/GenBank/DDBJ whole genome shotgun (WGS) entry which is preliminary data.</text>
</comment>
<evidence type="ECO:0000313" key="1">
    <source>
        <dbReference type="EMBL" id="KAK3785607.1"/>
    </source>
</evidence>
<proteinExistence type="predicted"/>
<dbReference type="AlphaFoldDB" id="A0AAE1AFA4"/>
<accession>A0AAE1AFA4</accession>
<dbReference type="Proteomes" id="UP001283361">
    <property type="component" value="Unassembled WGS sequence"/>
</dbReference>
<organism evidence="1 2">
    <name type="scientific">Elysia crispata</name>
    <name type="common">lettuce slug</name>
    <dbReference type="NCBI Taxonomy" id="231223"/>
    <lineage>
        <taxon>Eukaryota</taxon>
        <taxon>Metazoa</taxon>
        <taxon>Spiralia</taxon>
        <taxon>Lophotrochozoa</taxon>
        <taxon>Mollusca</taxon>
        <taxon>Gastropoda</taxon>
        <taxon>Heterobranchia</taxon>
        <taxon>Euthyneura</taxon>
        <taxon>Panpulmonata</taxon>
        <taxon>Sacoglossa</taxon>
        <taxon>Placobranchoidea</taxon>
        <taxon>Plakobranchidae</taxon>
        <taxon>Elysia</taxon>
    </lineage>
</organism>
<evidence type="ECO:0000313" key="2">
    <source>
        <dbReference type="Proteomes" id="UP001283361"/>
    </source>
</evidence>
<reference evidence="1" key="1">
    <citation type="journal article" date="2023" name="G3 (Bethesda)">
        <title>A reference genome for the long-term kleptoplast-retaining sea slug Elysia crispata morphotype clarki.</title>
        <authorList>
            <person name="Eastman K.E."/>
            <person name="Pendleton A.L."/>
            <person name="Shaikh M.A."/>
            <person name="Suttiyut T."/>
            <person name="Ogas R."/>
            <person name="Tomko P."/>
            <person name="Gavelis G."/>
            <person name="Widhalm J.R."/>
            <person name="Wisecaver J.H."/>
        </authorList>
    </citation>
    <scope>NUCLEOTIDE SEQUENCE</scope>
    <source>
        <strain evidence="1">ECLA1</strain>
    </source>
</reference>
<gene>
    <name evidence="1" type="ORF">RRG08_015492</name>
</gene>
<keyword evidence="2" id="KW-1185">Reference proteome</keyword>
<sequence length="67" mass="7527">MALSDADSCFILVDCDLRWGRDGLLPFARTGCRAAEDTITVRDALSEFFSDPSGSVRWRNDLVFRNV</sequence>